<dbReference type="SMART" id="SM00885">
    <property type="entry name" value="D5_N"/>
    <property type="match status" value="1"/>
</dbReference>
<dbReference type="InterPro" id="IPR045455">
    <property type="entry name" value="NrS-1_pol-like_helicase"/>
</dbReference>
<accession>A0ABP7D1I6</accession>
<keyword evidence="1" id="KW-0547">Nucleotide-binding</keyword>
<dbReference type="InterPro" id="IPR014015">
    <property type="entry name" value="Helicase_SF3_DNA-vir"/>
</dbReference>
<evidence type="ECO:0000313" key="7">
    <source>
        <dbReference type="Proteomes" id="UP001501479"/>
    </source>
</evidence>
<dbReference type="SUPFAM" id="SSF52540">
    <property type="entry name" value="P-loop containing nucleoside triphosphate hydrolases"/>
    <property type="match status" value="1"/>
</dbReference>
<sequence>MKNTAMNQHGTGWKPARFDDLSDTGTIAIYIGPGAWSAAEKLASLNADPVLLEAMGKGDPLAAIDGGMAEQPPLVVGDKLLADAAKLGRLKLADKGTRYVYLELFGPVPTEQIRALVAAIVAQAPAAEIFQDGASLRELVEVMKQAGLIKRPIVNGAELKQMGASEKADLLLARYGGELALDDASDEFFRYSGAIWQPITDKSLRRELAKLYREAEASYSAGGIGSVIDTMRLSVPVLEAPRRSLIGFGNGVFNMVTREFSPHSKANWLTQALAVDYTEAEPDETLASHAPNFSRWLNRAARGTAKSDRILAALFMVLANRYDWQLFMEVTGPGGSGKSIFAEVCTMLAGEGNTTSGTIEAVENARERSALVGYSLIILPDQPRYMGDGSGLKAITGGDAVMVDPKHKPPYSARLPAVVLAINNNPMAFSDRSGGISRRRVIFNFSEAVPEQERDNQLRDKIAAELPVIIRHLLIRFAAPEDAKQLLLEQQQSAEALEIKREADSLVDFCSYLMASAQPDGLFVGNANISPMAPRKYLYHAYLTFMAGMAHQRPLSLTAFGKAMPYAMGEFGKRFIKARTKHGMRTNLDLNEDTAVDWIHTPGGDS</sequence>
<evidence type="ECO:0000259" key="5">
    <source>
        <dbReference type="PROSITE" id="PS51206"/>
    </source>
</evidence>
<organism evidence="6 7">
    <name type="scientific">Oceanisphaera sediminis</name>
    <dbReference type="NCBI Taxonomy" id="981381"/>
    <lineage>
        <taxon>Bacteria</taxon>
        <taxon>Pseudomonadati</taxon>
        <taxon>Pseudomonadota</taxon>
        <taxon>Gammaproteobacteria</taxon>
        <taxon>Aeromonadales</taxon>
        <taxon>Aeromonadaceae</taxon>
        <taxon>Oceanisphaera</taxon>
    </lineage>
</organism>
<dbReference type="InterPro" id="IPR014818">
    <property type="entry name" value="Phage/plasmid_primase_P4_C"/>
</dbReference>
<name>A0ABP7D1I6_9GAMM</name>
<dbReference type="InterPro" id="IPR027417">
    <property type="entry name" value="P-loop_NTPase"/>
</dbReference>
<evidence type="ECO:0000313" key="6">
    <source>
        <dbReference type="EMBL" id="GAA3699562.1"/>
    </source>
</evidence>
<dbReference type="InterPro" id="IPR036388">
    <property type="entry name" value="WH-like_DNA-bd_sf"/>
</dbReference>
<keyword evidence="2" id="KW-0378">Hydrolase</keyword>
<dbReference type="InterPro" id="IPR036390">
    <property type="entry name" value="WH_DNA-bd_sf"/>
</dbReference>
<evidence type="ECO:0000256" key="4">
    <source>
        <dbReference type="ARBA" id="ARBA00022840"/>
    </source>
</evidence>
<evidence type="ECO:0000256" key="2">
    <source>
        <dbReference type="ARBA" id="ARBA00022801"/>
    </source>
</evidence>
<keyword evidence="7" id="KW-1185">Reference proteome</keyword>
<dbReference type="Gene3D" id="3.40.50.300">
    <property type="entry name" value="P-loop containing nucleotide triphosphate hydrolases"/>
    <property type="match status" value="1"/>
</dbReference>
<dbReference type="EMBL" id="BAABDS010000003">
    <property type="protein sequence ID" value="GAA3699562.1"/>
    <property type="molecule type" value="Genomic_DNA"/>
</dbReference>
<keyword evidence="4" id="KW-0067">ATP-binding</keyword>
<dbReference type="Pfam" id="PF08706">
    <property type="entry name" value="D5_N"/>
    <property type="match status" value="1"/>
</dbReference>
<dbReference type="SUPFAM" id="SSF46785">
    <property type="entry name" value="Winged helix' DNA-binding domain"/>
    <property type="match status" value="1"/>
</dbReference>
<comment type="caution">
    <text evidence="6">The sequence shown here is derived from an EMBL/GenBank/DDBJ whole genome shotgun (WGS) entry which is preliminary data.</text>
</comment>
<evidence type="ECO:0000256" key="3">
    <source>
        <dbReference type="ARBA" id="ARBA00022806"/>
    </source>
</evidence>
<dbReference type="InterPro" id="IPR051620">
    <property type="entry name" value="ORF904-like_C"/>
</dbReference>
<dbReference type="Pfam" id="PF19263">
    <property type="entry name" value="DUF5906"/>
    <property type="match status" value="1"/>
</dbReference>
<dbReference type="Proteomes" id="UP001501479">
    <property type="component" value="Unassembled WGS sequence"/>
</dbReference>
<reference evidence="7" key="1">
    <citation type="journal article" date="2019" name="Int. J. Syst. Evol. Microbiol.">
        <title>The Global Catalogue of Microorganisms (GCM) 10K type strain sequencing project: providing services to taxonomists for standard genome sequencing and annotation.</title>
        <authorList>
            <consortium name="The Broad Institute Genomics Platform"/>
            <consortium name="The Broad Institute Genome Sequencing Center for Infectious Disease"/>
            <person name="Wu L."/>
            <person name="Ma J."/>
        </authorList>
    </citation>
    <scope>NUCLEOTIDE SEQUENCE [LARGE SCALE GENOMIC DNA]</scope>
    <source>
        <strain evidence="7">JCM 17329</strain>
    </source>
</reference>
<dbReference type="Gene3D" id="1.10.10.10">
    <property type="entry name" value="Winged helix-like DNA-binding domain superfamily/Winged helix DNA-binding domain"/>
    <property type="match status" value="1"/>
</dbReference>
<dbReference type="PROSITE" id="PS51206">
    <property type="entry name" value="SF3_HELICASE_1"/>
    <property type="match status" value="1"/>
</dbReference>
<evidence type="ECO:0000256" key="1">
    <source>
        <dbReference type="ARBA" id="ARBA00022741"/>
    </source>
</evidence>
<gene>
    <name evidence="6" type="ORF">GCM10022421_02370</name>
</gene>
<protein>
    <submittedName>
        <fullName evidence="6">Primase-like DNA-binding domain-containing protein</fullName>
    </submittedName>
</protein>
<dbReference type="PANTHER" id="PTHR35372:SF2">
    <property type="entry name" value="SF3 HELICASE DOMAIN-CONTAINING PROTEIN"/>
    <property type="match status" value="1"/>
</dbReference>
<proteinExistence type="predicted"/>
<dbReference type="InterPro" id="IPR004968">
    <property type="entry name" value="DNA_primase/NTPase_C"/>
</dbReference>
<feature type="domain" description="SF3 helicase" evidence="5">
    <location>
        <begin position="305"/>
        <end position="458"/>
    </location>
</feature>
<dbReference type="RefSeq" id="WP_344961593.1">
    <property type="nucleotide sequence ID" value="NZ_BAABDS010000003.1"/>
</dbReference>
<dbReference type="Pfam" id="PF03288">
    <property type="entry name" value="Pox_D5"/>
    <property type="match status" value="1"/>
</dbReference>
<keyword evidence="3" id="KW-0347">Helicase</keyword>
<dbReference type="PANTHER" id="PTHR35372">
    <property type="entry name" value="ATP BINDING PROTEIN-RELATED"/>
    <property type="match status" value="1"/>
</dbReference>